<keyword evidence="4" id="KW-1185">Reference proteome</keyword>
<protein>
    <submittedName>
        <fullName evidence="3">DUF3488 domain-containing protein</fullName>
    </submittedName>
</protein>
<proteinExistence type="predicted"/>
<dbReference type="PANTHER" id="PTHR42736:SF1">
    <property type="entry name" value="PROTEIN-GLUTAMINE GAMMA-GLUTAMYLTRANSFERASE"/>
    <property type="match status" value="1"/>
</dbReference>
<dbReference type="Proteomes" id="UP000298050">
    <property type="component" value="Unassembled WGS sequence"/>
</dbReference>
<dbReference type="InterPro" id="IPR038765">
    <property type="entry name" value="Papain-like_cys_pep_sf"/>
</dbReference>
<feature type="transmembrane region" description="Helical" evidence="1">
    <location>
        <begin position="129"/>
        <end position="148"/>
    </location>
</feature>
<evidence type="ECO:0000313" key="3">
    <source>
        <dbReference type="EMBL" id="TGD71388.1"/>
    </source>
</evidence>
<evidence type="ECO:0000259" key="2">
    <source>
        <dbReference type="SMART" id="SM00460"/>
    </source>
</evidence>
<feature type="transmembrane region" description="Helical" evidence="1">
    <location>
        <begin position="555"/>
        <end position="576"/>
    </location>
</feature>
<keyword evidence="1" id="KW-0472">Membrane</keyword>
<dbReference type="InterPro" id="IPR025403">
    <property type="entry name" value="TgpA-like_C"/>
</dbReference>
<dbReference type="SMART" id="SM00460">
    <property type="entry name" value="TGc"/>
    <property type="match status" value="1"/>
</dbReference>
<dbReference type="PANTHER" id="PTHR42736">
    <property type="entry name" value="PROTEIN-GLUTAMINE GAMMA-GLUTAMYLTRANSFERASE"/>
    <property type="match status" value="1"/>
</dbReference>
<dbReference type="Pfam" id="PF11992">
    <property type="entry name" value="TgpA_N"/>
    <property type="match status" value="1"/>
</dbReference>
<dbReference type="AlphaFoldDB" id="A0A4Z0LW68"/>
<dbReference type="InterPro" id="IPR021878">
    <property type="entry name" value="TgpA_N"/>
</dbReference>
<dbReference type="Gene3D" id="3.10.620.30">
    <property type="match status" value="1"/>
</dbReference>
<reference evidence="3 4" key="1">
    <citation type="submission" date="2019-04" db="EMBL/GenBank/DDBJ databases">
        <title>Taxonomy of novel Haliea sp. from mangrove soil of West Coast of India.</title>
        <authorList>
            <person name="Verma A."/>
            <person name="Kumar P."/>
            <person name="Krishnamurthi S."/>
        </authorList>
    </citation>
    <scope>NUCLEOTIDE SEQUENCE [LARGE SCALE GENOMIC DNA]</scope>
    <source>
        <strain evidence="3 4">SAOS-164</strain>
    </source>
</reference>
<gene>
    <name evidence="3" type="ORF">E4634_19140</name>
</gene>
<keyword evidence="1" id="KW-0812">Transmembrane</keyword>
<evidence type="ECO:0000313" key="4">
    <source>
        <dbReference type="Proteomes" id="UP000298050"/>
    </source>
</evidence>
<comment type="caution">
    <text evidence="3">The sequence shown here is derived from an EMBL/GenBank/DDBJ whole genome shotgun (WGS) entry which is preliminary data.</text>
</comment>
<evidence type="ECO:0000256" key="1">
    <source>
        <dbReference type="SAM" id="Phobius"/>
    </source>
</evidence>
<dbReference type="OrthoDB" id="9804872at2"/>
<feature type="transmembrane region" description="Helical" evidence="1">
    <location>
        <begin position="106"/>
        <end position="123"/>
    </location>
</feature>
<sequence>MKQAEQIPRNALVWMIAAQFTLLAPHLPRVPIWVVAVSLCAALWRIMVYRGSWSFPRWPVKLALILAGVGGILLSFRNLIGLEPMVALLLVAFALKVLEVARRKDAYVLLFLGYFVVLTEFLFSQDLLIVLLCLCNVILVTTALVALHRPGDERFSLRPLRSATAMVLQSAPLMVVLFFIFPRVGPLWTVPLKSQSAVTGMSDFMRPGDVSRLSRSGEVAFRVAFEGEIPPRSQLYWRGLVMSRLEAGTWSTLDYYDVPADQRRPPLPEVTEAPLRYSVIMAPTQQRWLYALRYARSADTGIMNAADYRLFRPVVIEDDFRYTVESWPAAELETELSPWRQRTELALPQGRNPRTLALGQELAAGSDDSQAIVDRALALFSEQSFFYTLEPPTLPAQDAVDAFLFGTRRGFCEHYASAFVVLMRAAGVPARVVAGYQGGEINPVNRTVIVHQFDAHAWAEVWMAGRGWVRVDPTSAVSPARVEFGLEQAVASEGTFLADQPLSPLRYRGIRWINQVRLRYDALTYRWQSWVVSFDGTRQMNLLQDWLGQVSPLRIAAVILGALALALLPAAVLLLWRRPLAALAPHDRLYLKFCARLARMGVVREAGEAPGSYARRAAQAVPRLAQSIESITRCYQQLAYADDPAREAAALQREMQQAVRRLN</sequence>
<feature type="domain" description="Transglutaminase-like" evidence="2">
    <location>
        <begin position="404"/>
        <end position="475"/>
    </location>
</feature>
<feature type="transmembrane region" description="Helical" evidence="1">
    <location>
        <begin position="60"/>
        <end position="76"/>
    </location>
</feature>
<dbReference type="InterPro" id="IPR052901">
    <property type="entry name" value="Bact_TGase-like"/>
</dbReference>
<accession>A0A4Z0LW68</accession>
<dbReference type="EMBL" id="SRLE01000014">
    <property type="protein sequence ID" value="TGD71388.1"/>
    <property type="molecule type" value="Genomic_DNA"/>
</dbReference>
<dbReference type="InterPro" id="IPR002931">
    <property type="entry name" value="Transglutaminase-like"/>
</dbReference>
<keyword evidence="1" id="KW-1133">Transmembrane helix</keyword>
<name>A0A4Z0LW68_9GAMM</name>
<dbReference type="Pfam" id="PF01841">
    <property type="entry name" value="Transglut_core"/>
    <property type="match status" value="1"/>
</dbReference>
<feature type="transmembrane region" description="Helical" evidence="1">
    <location>
        <begin position="30"/>
        <end position="48"/>
    </location>
</feature>
<dbReference type="Pfam" id="PF13559">
    <property type="entry name" value="DUF4129"/>
    <property type="match status" value="1"/>
</dbReference>
<dbReference type="RefSeq" id="WP_135446280.1">
    <property type="nucleotide sequence ID" value="NZ_SRLE01000014.1"/>
</dbReference>
<dbReference type="SUPFAM" id="SSF54001">
    <property type="entry name" value="Cysteine proteinases"/>
    <property type="match status" value="1"/>
</dbReference>
<organism evidence="3 4">
    <name type="scientific">Mangrovimicrobium sediminis</name>
    <dbReference type="NCBI Taxonomy" id="2562682"/>
    <lineage>
        <taxon>Bacteria</taxon>
        <taxon>Pseudomonadati</taxon>
        <taxon>Pseudomonadota</taxon>
        <taxon>Gammaproteobacteria</taxon>
        <taxon>Cellvibrionales</taxon>
        <taxon>Halieaceae</taxon>
        <taxon>Mangrovimicrobium</taxon>
    </lineage>
</organism>
<feature type="transmembrane region" description="Helical" evidence="1">
    <location>
        <begin position="160"/>
        <end position="181"/>
    </location>
</feature>